<gene>
    <name evidence="1" type="ORF">CYCCA115_LOCUS14895</name>
</gene>
<reference evidence="1" key="1">
    <citation type="submission" date="2023-08" db="EMBL/GenBank/DDBJ databases">
        <authorList>
            <person name="Audoor S."/>
            <person name="Bilcke G."/>
        </authorList>
    </citation>
    <scope>NUCLEOTIDE SEQUENCE</scope>
</reference>
<comment type="caution">
    <text evidence="1">The sequence shown here is derived from an EMBL/GenBank/DDBJ whole genome shotgun (WGS) entry which is preliminary data.</text>
</comment>
<keyword evidence="2" id="KW-1185">Reference proteome</keyword>
<protein>
    <submittedName>
        <fullName evidence="1">Uncharacterized protein</fullName>
    </submittedName>
</protein>
<sequence length="141" mass="16137">MSPPATETPPKMLLGQLCWSFAARTDYATPEDFGAAVLQYQMDIVQHSNGWEPDAMILPYCRFRFHWEGLHRQENEMIDKNNIVESSSSKGFTALDLMYKVHQIMVEDCRLMDHCFFEGFDYVKGPDKNTGIVEYGVSQGS</sequence>
<evidence type="ECO:0000313" key="1">
    <source>
        <dbReference type="EMBL" id="CAJ1954302.1"/>
    </source>
</evidence>
<name>A0AAD2FVF8_9STRA</name>
<dbReference type="Proteomes" id="UP001295423">
    <property type="component" value="Unassembled WGS sequence"/>
</dbReference>
<organism evidence="1 2">
    <name type="scientific">Cylindrotheca closterium</name>
    <dbReference type="NCBI Taxonomy" id="2856"/>
    <lineage>
        <taxon>Eukaryota</taxon>
        <taxon>Sar</taxon>
        <taxon>Stramenopiles</taxon>
        <taxon>Ochrophyta</taxon>
        <taxon>Bacillariophyta</taxon>
        <taxon>Bacillariophyceae</taxon>
        <taxon>Bacillariophycidae</taxon>
        <taxon>Bacillariales</taxon>
        <taxon>Bacillariaceae</taxon>
        <taxon>Cylindrotheca</taxon>
    </lineage>
</organism>
<evidence type="ECO:0000313" key="2">
    <source>
        <dbReference type="Proteomes" id="UP001295423"/>
    </source>
</evidence>
<dbReference type="AlphaFoldDB" id="A0AAD2FVF8"/>
<proteinExistence type="predicted"/>
<accession>A0AAD2FVF8</accession>
<dbReference type="EMBL" id="CAKOGP040001869">
    <property type="protein sequence ID" value="CAJ1954302.1"/>
    <property type="molecule type" value="Genomic_DNA"/>
</dbReference>